<dbReference type="Proteomes" id="UP000657574">
    <property type="component" value="Unassembled WGS sequence"/>
</dbReference>
<dbReference type="RefSeq" id="WP_373297087.1">
    <property type="nucleotide sequence ID" value="NZ_BMQA01000029.1"/>
</dbReference>
<comment type="caution">
    <text evidence="1">The sequence shown here is derived from an EMBL/GenBank/DDBJ whole genome shotgun (WGS) entry which is preliminary data.</text>
</comment>
<evidence type="ECO:0000313" key="2">
    <source>
        <dbReference type="Proteomes" id="UP000657574"/>
    </source>
</evidence>
<reference evidence="1" key="1">
    <citation type="journal article" date="2014" name="Int. J. Syst. Evol. Microbiol.">
        <title>Complete genome sequence of Corynebacterium casei LMG S-19264T (=DSM 44701T), isolated from a smear-ripened cheese.</title>
        <authorList>
            <consortium name="US DOE Joint Genome Institute (JGI-PGF)"/>
            <person name="Walter F."/>
            <person name="Albersmeier A."/>
            <person name="Kalinowski J."/>
            <person name="Ruckert C."/>
        </authorList>
    </citation>
    <scope>NUCLEOTIDE SEQUENCE</scope>
    <source>
        <strain evidence="1">JCM 3086</strain>
    </source>
</reference>
<proteinExistence type="predicted"/>
<gene>
    <name evidence="1" type="ORF">GCM10010121_063910</name>
</gene>
<accession>A0A917L631</accession>
<sequence length="51" mass="5671">MQLRAVDRISATGDVSLQRHLFALVEAAARQAGYGEVLDAWSEDLDLMRPQ</sequence>
<keyword evidence="2" id="KW-1185">Reference proteome</keyword>
<protein>
    <submittedName>
        <fullName evidence="1">Uncharacterized protein</fullName>
    </submittedName>
</protein>
<evidence type="ECO:0000313" key="1">
    <source>
        <dbReference type="EMBL" id="GGJ43932.1"/>
    </source>
</evidence>
<reference evidence="1" key="2">
    <citation type="submission" date="2020-09" db="EMBL/GenBank/DDBJ databases">
        <authorList>
            <person name="Sun Q."/>
            <person name="Ohkuma M."/>
        </authorList>
    </citation>
    <scope>NUCLEOTIDE SEQUENCE</scope>
    <source>
        <strain evidence="1">JCM 3086</strain>
    </source>
</reference>
<dbReference type="EMBL" id="BMQA01000029">
    <property type="protein sequence ID" value="GGJ43932.1"/>
    <property type="molecule type" value="Genomic_DNA"/>
</dbReference>
<dbReference type="AlphaFoldDB" id="A0A917L631"/>
<organism evidence="1 2">
    <name type="scientific">Streptomyces brasiliensis</name>
    <dbReference type="NCBI Taxonomy" id="1954"/>
    <lineage>
        <taxon>Bacteria</taxon>
        <taxon>Bacillati</taxon>
        <taxon>Actinomycetota</taxon>
        <taxon>Actinomycetes</taxon>
        <taxon>Kitasatosporales</taxon>
        <taxon>Streptomycetaceae</taxon>
        <taxon>Streptomyces</taxon>
    </lineage>
</organism>
<name>A0A917L631_9ACTN</name>